<dbReference type="EMBL" id="ML770108">
    <property type="protein sequence ID" value="KAE9384625.1"/>
    <property type="molecule type" value="Genomic_DNA"/>
</dbReference>
<keyword evidence="2" id="KW-1185">Reference proteome</keyword>
<name>A0A6A4GH74_9AGAR</name>
<reference evidence="1" key="1">
    <citation type="journal article" date="2019" name="Environ. Microbiol.">
        <title>Fungal ecological strategies reflected in gene transcription - a case study of two litter decomposers.</title>
        <authorList>
            <person name="Barbi F."/>
            <person name="Kohler A."/>
            <person name="Barry K."/>
            <person name="Baskaran P."/>
            <person name="Daum C."/>
            <person name="Fauchery L."/>
            <person name="Ihrmark K."/>
            <person name="Kuo A."/>
            <person name="LaButti K."/>
            <person name="Lipzen A."/>
            <person name="Morin E."/>
            <person name="Grigoriev I.V."/>
            <person name="Henrissat B."/>
            <person name="Lindahl B."/>
            <person name="Martin F."/>
        </authorList>
    </citation>
    <scope>NUCLEOTIDE SEQUENCE</scope>
    <source>
        <strain evidence="1">JB14</strain>
    </source>
</reference>
<organism evidence="1 2">
    <name type="scientific">Gymnopus androsaceus JB14</name>
    <dbReference type="NCBI Taxonomy" id="1447944"/>
    <lineage>
        <taxon>Eukaryota</taxon>
        <taxon>Fungi</taxon>
        <taxon>Dikarya</taxon>
        <taxon>Basidiomycota</taxon>
        <taxon>Agaricomycotina</taxon>
        <taxon>Agaricomycetes</taxon>
        <taxon>Agaricomycetidae</taxon>
        <taxon>Agaricales</taxon>
        <taxon>Marasmiineae</taxon>
        <taxon>Omphalotaceae</taxon>
        <taxon>Gymnopus</taxon>
    </lineage>
</organism>
<dbReference type="OrthoDB" id="3057283at2759"/>
<dbReference type="AlphaFoldDB" id="A0A6A4GH74"/>
<proteinExistence type="predicted"/>
<protein>
    <submittedName>
        <fullName evidence="1">Uncharacterized protein</fullName>
    </submittedName>
</protein>
<gene>
    <name evidence="1" type="ORF">BT96DRAFT_640840</name>
</gene>
<accession>A0A6A4GH74</accession>
<dbReference type="Proteomes" id="UP000799118">
    <property type="component" value="Unassembled WGS sequence"/>
</dbReference>
<sequence length="105" mass="11358">MNSVTISSAIVPQLESLSLTFSSSGTFCDQSLVDMVSSRWFPAAYADGYGVNTSKSLESEGGTVCLRSVVLHFPNREMDEEIYGSLTHLEEAGMRVVVTGKSMEP</sequence>
<evidence type="ECO:0000313" key="1">
    <source>
        <dbReference type="EMBL" id="KAE9384625.1"/>
    </source>
</evidence>
<evidence type="ECO:0000313" key="2">
    <source>
        <dbReference type="Proteomes" id="UP000799118"/>
    </source>
</evidence>